<dbReference type="EMBL" id="FOYZ01000008">
    <property type="protein sequence ID" value="SFR87849.1"/>
    <property type="molecule type" value="Genomic_DNA"/>
</dbReference>
<organism evidence="8 9">
    <name type="scientific">Anaeromicropila populeti</name>
    <dbReference type="NCBI Taxonomy" id="37658"/>
    <lineage>
        <taxon>Bacteria</taxon>
        <taxon>Bacillati</taxon>
        <taxon>Bacillota</taxon>
        <taxon>Clostridia</taxon>
        <taxon>Lachnospirales</taxon>
        <taxon>Lachnospiraceae</taxon>
        <taxon>Anaeromicropila</taxon>
    </lineage>
</organism>
<dbReference type="Gene3D" id="3.40.640.10">
    <property type="entry name" value="Type I PLP-dependent aspartate aminotransferase-like (Major domain)"/>
    <property type="match status" value="1"/>
</dbReference>
<dbReference type="CDD" id="cd00609">
    <property type="entry name" value="AAT_like"/>
    <property type="match status" value="1"/>
</dbReference>
<dbReference type="PANTHER" id="PTHR43643:SF3">
    <property type="entry name" value="HISTIDINOL-PHOSPHATE AMINOTRANSFERASE"/>
    <property type="match status" value="1"/>
</dbReference>
<reference evidence="8 9" key="1">
    <citation type="submission" date="2016-10" db="EMBL/GenBank/DDBJ databases">
        <authorList>
            <person name="de Groot N.N."/>
        </authorList>
    </citation>
    <scope>NUCLEOTIDE SEQUENCE [LARGE SCALE GENOMIC DNA]</scope>
    <source>
        <strain evidence="8 9">743A</strain>
    </source>
</reference>
<dbReference type="EC" id="2.6.1.9" evidence="6"/>
<keyword evidence="6" id="KW-0028">Amino-acid biosynthesis</keyword>
<evidence type="ECO:0000256" key="1">
    <source>
        <dbReference type="ARBA" id="ARBA00001933"/>
    </source>
</evidence>
<keyword evidence="4 6" id="KW-0808">Transferase</keyword>
<evidence type="ECO:0000256" key="3">
    <source>
        <dbReference type="ARBA" id="ARBA00022576"/>
    </source>
</evidence>
<comment type="catalytic activity">
    <reaction evidence="6">
        <text>L-histidinol phosphate + 2-oxoglutarate = 3-(imidazol-4-yl)-2-oxopropyl phosphate + L-glutamate</text>
        <dbReference type="Rhea" id="RHEA:23744"/>
        <dbReference type="ChEBI" id="CHEBI:16810"/>
        <dbReference type="ChEBI" id="CHEBI:29985"/>
        <dbReference type="ChEBI" id="CHEBI:57766"/>
        <dbReference type="ChEBI" id="CHEBI:57980"/>
        <dbReference type="EC" id="2.6.1.9"/>
    </reaction>
</comment>
<evidence type="ECO:0000256" key="5">
    <source>
        <dbReference type="ARBA" id="ARBA00022898"/>
    </source>
</evidence>
<dbReference type="InterPro" id="IPR005861">
    <property type="entry name" value="HisP_aminotrans"/>
</dbReference>
<dbReference type="Pfam" id="PF00155">
    <property type="entry name" value="Aminotran_1_2"/>
    <property type="match status" value="1"/>
</dbReference>
<dbReference type="STRING" id="37658.SAMN05661086_02299"/>
<dbReference type="SUPFAM" id="SSF53383">
    <property type="entry name" value="PLP-dependent transferases"/>
    <property type="match status" value="1"/>
</dbReference>
<accession>A0A1I6K9F3</accession>
<evidence type="ECO:0000256" key="4">
    <source>
        <dbReference type="ARBA" id="ARBA00022679"/>
    </source>
</evidence>
<dbReference type="Gene3D" id="3.90.1150.10">
    <property type="entry name" value="Aspartate Aminotransferase, domain 1"/>
    <property type="match status" value="1"/>
</dbReference>
<dbReference type="AlphaFoldDB" id="A0A1I6K9F3"/>
<dbReference type="Proteomes" id="UP000199659">
    <property type="component" value="Unassembled WGS sequence"/>
</dbReference>
<comment type="cofactor">
    <cofactor evidence="1 6">
        <name>pyridoxal 5'-phosphate</name>
        <dbReference type="ChEBI" id="CHEBI:597326"/>
    </cofactor>
</comment>
<name>A0A1I6K9F3_9FIRM</name>
<dbReference type="GO" id="GO:0000105">
    <property type="term" value="P:L-histidine biosynthetic process"/>
    <property type="evidence" value="ECO:0007669"/>
    <property type="project" value="UniProtKB-UniRule"/>
</dbReference>
<evidence type="ECO:0000259" key="7">
    <source>
        <dbReference type="Pfam" id="PF00155"/>
    </source>
</evidence>
<comment type="subunit">
    <text evidence="2 6">Homodimer.</text>
</comment>
<dbReference type="InterPro" id="IPR004839">
    <property type="entry name" value="Aminotransferase_I/II_large"/>
</dbReference>
<dbReference type="GO" id="GO:0030170">
    <property type="term" value="F:pyridoxal phosphate binding"/>
    <property type="evidence" value="ECO:0007669"/>
    <property type="project" value="InterPro"/>
</dbReference>
<protein>
    <recommendedName>
        <fullName evidence="6">Histidinol-phosphate aminotransferase</fullName>
        <ecNumber evidence="6">2.6.1.9</ecNumber>
    </recommendedName>
    <alternativeName>
        <fullName evidence="6">Imidazole acetol-phosphate transaminase</fullName>
    </alternativeName>
</protein>
<keyword evidence="3 6" id="KW-0032">Aminotransferase</keyword>
<dbReference type="PANTHER" id="PTHR43643">
    <property type="entry name" value="HISTIDINOL-PHOSPHATE AMINOTRANSFERASE 2"/>
    <property type="match status" value="1"/>
</dbReference>
<evidence type="ECO:0000256" key="6">
    <source>
        <dbReference type="HAMAP-Rule" id="MF_01023"/>
    </source>
</evidence>
<comment type="pathway">
    <text evidence="6">Amino-acid biosynthesis; L-histidine biosynthesis; L-histidine from 5-phospho-alpha-D-ribose 1-diphosphate: step 7/9.</text>
</comment>
<dbReference type="OrthoDB" id="9813612at2"/>
<dbReference type="InterPro" id="IPR015421">
    <property type="entry name" value="PyrdxlP-dep_Trfase_major"/>
</dbReference>
<dbReference type="InterPro" id="IPR015422">
    <property type="entry name" value="PyrdxlP-dep_Trfase_small"/>
</dbReference>
<gene>
    <name evidence="6" type="primary">hisC</name>
    <name evidence="8" type="ORF">SAMN05661086_02299</name>
</gene>
<evidence type="ECO:0000256" key="2">
    <source>
        <dbReference type="ARBA" id="ARBA00011738"/>
    </source>
</evidence>
<comment type="similarity">
    <text evidence="6">Belongs to the class-II pyridoxal-phosphate-dependent aminotransferase family. Histidinol-phosphate aminotransferase subfamily.</text>
</comment>
<evidence type="ECO:0000313" key="8">
    <source>
        <dbReference type="EMBL" id="SFR87849.1"/>
    </source>
</evidence>
<keyword evidence="9" id="KW-1185">Reference proteome</keyword>
<keyword evidence="5 6" id="KW-0663">Pyridoxal phosphate</keyword>
<evidence type="ECO:0000313" key="9">
    <source>
        <dbReference type="Proteomes" id="UP000199659"/>
    </source>
</evidence>
<dbReference type="RefSeq" id="WP_092560884.1">
    <property type="nucleotide sequence ID" value="NZ_FOYZ01000008.1"/>
</dbReference>
<dbReference type="GO" id="GO:0004400">
    <property type="term" value="F:histidinol-phosphate transaminase activity"/>
    <property type="evidence" value="ECO:0007669"/>
    <property type="project" value="UniProtKB-UniRule"/>
</dbReference>
<sequence>MEYKSPYKGVNQKDMVCLATNENSHGLSEKIYEEICNDLKSVNRYPKVSNGDLKQLIANRHGLMAENVVLGSGSDELILYIALKYVKPGDNTIMANPSFFRYKDVTEIAGGSCKLVDCINFEHDLETMKSQIDDKTKIVFLCNPNNPTGTFMPIEKIEDFVKDVSPEIMIVVDEAYFDFVAPRETVSAASLLEKYSNIIVLRTFSKFFALAGLRIGYAVGCEAHIKGLDAMRSPYNVNSIAQAAALKVLEHLDELTNQFYEEINTEREYYYSMLDQLNISYIPSSANFIFIKFGKDCLKMCEQLKDNGIIIRPCDMFGYPEYVRITIGTREENEKLFAALKNIIEMMRS</sequence>
<keyword evidence="6" id="KW-0368">Histidine biosynthesis</keyword>
<feature type="domain" description="Aminotransferase class I/classII large" evidence="7">
    <location>
        <begin position="14"/>
        <end position="340"/>
    </location>
</feature>
<dbReference type="InterPro" id="IPR015424">
    <property type="entry name" value="PyrdxlP-dep_Trfase"/>
</dbReference>
<proteinExistence type="inferred from homology"/>
<dbReference type="HAMAP" id="MF_01023">
    <property type="entry name" value="HisC_aminotrans_2"/>
    <property type="match status" value="1"/>
</dbReference>
<dbReference type="NCBIfam" id="TIGR01141">
    <property type="entry name" value="hisC"/>
    <property type="match status" value="1"/>
</dbReference>
<feature type="modified residue" description="N6-(pyridoxal phosphate)lysine" evidence="6">
    <location>
        <position position="206"/>
    </location>
</feature>
<dbReference type="InterPro" id="IPR050106">
    <property type="entry name" value="HistidinolP_aminotransfase"/>
</dbReference>
<dbReference type="UniPathway" id="UPA00031">
    <property type="reaction ID" value="UER00012"/>
</dbReference>